<organism evidence="1 2">
    <name type="scientific">Candidatus Adlerbacteria bacterium GW2011_GWA1_54_10</name>
    <dbReference type="NCBI Taxonomy" id="1618605"/>
    <lineage>
        <taxon>Bacteria</taxon>
        <taxon>Candidatus Adleribacteriota</taxon>
    </lineage>
</organism>
<dbReference type="Proteomes" id="UP000034740">
    <property type="component" value="Unassembled WGS sequence"/>
</dbReference>
<name>A0A0G1XWF9_9BACT</name>
<evidence type="ECO:0000313" key="2">
    <source>
        <dbReference type="Proteomes" id="UP000034740"/>
    </source>
</evidence>
<proteinExistence type="predicted"/>
<accession>A0A0G1XWF9</accession>
<comment type="caution">
    <text evidence="1">The sequence shown here is derived from an EMBL/GenBank/DDBJ whole genome shotgun (WGS) entry which is preliminary data.</text>
</comment>
<dbReference type="EMBL" id="LCRO01000011">
    <property type="protein sequence ID" value="KKW35311.1"/>
    <property type="molecule type" value="Genomic_DNA"/>
</dbReference>
<reference evidence="1 2" key="1">
    <citation type="journal article" date="2015" name="Nature">
        <title>rRNA introns, odd ribosomes, and small enigmatic genomes across a large radiation of phyla.</title>
        <authorList>
            <person name="Brown C.T."/>
            <person name="Hug L.A."/>
            <person name="Thomas B.C."/>
            <person name="Sharon I."/>
            <person name="Castelle C.J."/>
            <person name="Singh A."/>
            <person name="Wilkins M.J."/>
            <person name="Williams K.H."/>
            <person name="Banfield J.F."/>
        </authorList>
    </citation>
    <scope>NUCLEOTIDE SEQUENCE [LARGE SCALE GENOMIC DNA]</scope>
</reference>
<protein>
    <submittedName>
        <fullName evidence="1">Uncharacterized protein</fullName>
    </submittedName>
</protein>
<evidence type="ECO:0000313" key="1">
    <source>
        <dbReference type="EMBL" id="KKW35311.1"/>
    </source>
</evidence>
<dbReference type="AlphaFoldDB" id="A0A0G1XWF9"/>
<gene>
    <name evidence="1" type="ORF">UY83_C0011G0002</name>
</gene>
<sequence>MSQPLVLPAYQDLEGVDIWTAEAYIDSLKELAIGGGEQIMGGQLQVAEALRGKHLQEDSVEKLTAFVKAQVGPNMIQLKDSIAWWMDFATHLRRQNPV</sequence>